<dbReference type="AlphaFoldDB" id="A0A143QFK7"/>
<feature type="domain" description="AMP-dependent synthetase/ligase" evidence="3">
    <location>
        <begin position="28"/>
        <end position="343"/>
    </location>
</feature>
<dbReference type="EMBL" id="CP015220">
    <property type="protein sequence ID" value="AMY21684.1"/>
    <property type="molecule type" value="Genomic_DNA"/>
</dbReference>
<reference evidence="6" key="2">
    <citation type="submission" date="2016-04" db="EMBL/GenBank/DDBJ databases">
        <title>Complete Genome and Plasmid Sequences for Rhodococcus fascians D188 and Draft Sequences for Rhodococcus spp. Isolates PBTS 1 and PBTS 2.</title>
        <authorList>
            <person name="Stamer R."/>
            <person name="Vereecke D."/>
            <person name="Zhang Y."/>
            <person name="Schilkey F."/>
            <person name="Devitt N."/>
            <person name="Randall J."/>
        </authorList>
    </citation>
    <scope>NUCLEOTIDE SEQUENCE [LARGE SCALE GENOMIC DNA]</scope>
    <source>
        <strain evidence="6">PBTS2</strain>
    </source>
</reference>
<dbReference type="InterPro" id="IPR042099">
    <property type="entry name" value="ANL_N_sf"/>
</dbReference>
<dbReference type="InterPro" id="IPR045851">
    <property type="entry name" value="AMP-bd_C_sf"/>
</dbReference>
<dbReference type="PATRIC" id="fig|1653479.3.peg.360"/>
<dbReference type="GO" id="GO:0031956">
    <property type="term" value="F:medium-chain fatty acid-CoA ligase activity"/>
    <property type="evidence" value="ECO:0007669"/>
    <property type="project" value="TreeGrafter"/>
</dbReference>
<protein>
    <submittedName>
        <fullName evidence="5">Putative acyl--CoA ligase YhfT</fullName>
        <ecNumber evidence="5">6.2.1.-</ecNumber>
    </submittedName>
</protein>
<evidence type="ECO:0000313" key="6">
    <source>
        <dbReference type="Proteomes" id="UP000076038"/>
    </source>
</evidence>
<sequence length="504" mass="53365">MLTTTVWTTTVWMTTVQMTSDLLTARIAQHCDRADIAIVDATGRITYRDLWRRMERAAASMAGMRRIAVLPTSDIDSLVVVAAAMHAGVSVVLLHRHLLPGEFVDAMSVAAPSLIVAHPRQHARLHRWGADTVLAPGQLATDSSVRVDSPAGCAELLVGITSGTTGPPKLFVRDQASWAATLDRSDSLFDLGPGDRVSASGTLDHTHFLYGALHGLTRGATVDLRSAAAALEDVPTHLYSVPTIAWDIARSNVQYPSVREVLSSAARWPQSGRAALATVLPNATMTHFYGASELSFVSYDRRTSEGAGIEGAGIEGALFDGVEVETRGELLHVRSDMLFDGYLSRVGEHTTLTDGPVDGWMTVGDRGSVDQGRLTLLGRGSETIVRAGLTVELPPIEAALLSVPGVLDAGVLGLPDDRAGEIPVAGVVVAQNDSPTVAQMRRHLRSLLPDPSLPVVIAIVDGLPRTPRGKLDRQALGATLATVRTVGSPEAPVTTNQTVSAPPS</sequence>
<feature type="domain" description="AMP-binding enzyme C-terminal" evidence="4">
    <location>
        <begin position="396"/>
        <end position="470"/>
    </location>
</feature>
<dbReference type="Pfam" id="PF00501">
    <property type="entry name" value="AMP-binding"/>
    <property type="match status" value="1"/>
</dbReference>
<organism evidence="5 6">
    <name type="scientific">Rhodococcoides fascians</name>
    <name type="common">Rhodococcus fascians</name>
    <dbReference type="NCBI Taxonomy" id="1828"/>
    <lineage>
        <taxon>Bacteria</taxon>
        <taxon>Bacillati</taxon>
        <taxon>Actinomycetota</taxon>
        <taxon>Actinomycetes</taxon>
        <taxon>Mycobacteriales</taxon>
        <taxon>Nocardiaceae</taxon>
        <taxon>Rhodococcoides</taxon>
    </lineage>
</organism>
<evidence type="ECO:0000256" key="2">
    <source>
        <dbReference type="ARBA" id="ARBA00022598"/>
    </source>
</evidence>
<keyword evidence="6" id="KW-1185">Reference proteome</keyword>
<evidence type="ECO:0000313" key="5">
    <source>
        <dbReference type="EMBL" id="AMY21684.1"/>
    </source>
</evidence>
<dbReference type="Gene3D" id="3.40.50.12780">
    <property type="entry name" value="N-terminal domain of ligase-like"/>
    <property type="match status" value="1"/>
</dbReference>
<dbReference type="Pfam" id="PF13193">
    <property type="entry name" value="AMP-binding_C"/>
    <property type="match status" value="1"/>
</dbReference>
<gene>
    <name evidence="5" type="primary">yhfT_1</name>
    <name evidence="5" type="ORF">A3Q41_00360</name>
</gene>
<dbReference type="KEGG" id="rhs:A3Q41_00360"/>
<accession>A0A143QFK7</accession>
<keyword evidence="2 5" id="KW-0436">Ligase</keyword>
<dbReference type="SUPFAM" id="SSF56801">
    <property type="entry name" value="Acetyl-CoA synthetase-like"/>
    <property type="match status" value="1"/>
</dbReference>
<proteinExistence type="inferred from homology"/>
<name>A0A143QFK7_RHOFA</name>
<dbReference type="EC" id="6.2.1.-" evidence="5"/>
<dbReference type="InterPro" id="IPR025110">
    <property type="entry name" value="AMP-bd_C"/>
</dbReference>
<dbReference type="Gene3D" id="3.30.300.30">
    <property type="match status" value="1"/>
</dbReference>
<dbReference type="PANTHER" id="PTHR43201:SF5">
    <property type="entry name" value="MEDIUM-CHAIN ACYL-COA LIGASE ACSF2, MITOCHONDRIAL"/>
    <property type="match status" value="1"/>
</dbReference>
<evidence type="ECO:0000256" key="1">
    <source>
        <dbReference type="ARBA" id="ARBA00006432"/>
    </source>
</evidence>
<reference evidence="5 6" key="1">
    <citation type="journal article" date="2016" name="Genome Announc.">
        <title>Complete Genome and Plasmid Sequences for Rhodococcus fascians D188 and Draft Sequences for Rhodococcus Isolates PBTS 1 and PBTS 2.</title>
        <authorList>
            <person name="Stamler R.A."/>
            <person name="Vereecke D."/>
            <person name="Zhang Y."/>
            <person name="Schilkey F."/>
            <person name="Devitt N."/>
            <person name="Randall J.J."/>
        </authorList>
    </citation>
    <scope>NUCLEOTIDE SEQUENCE [LARGE SCALE GENOMIC DNA]</scope>
    <source>
        <strain evidence="5 6">PBTS2</strain>
    </source>
</reference>
<evidence type="ECO:0000259" key="4">
    <source>
        <dbReference type="Pfam" id="PF13193"/>
    </source>
</evidence>
<comment type="similarity">
    <text evidence="1">Belongs to the ATP-dependent AMP-binding enzyme family.</text>
</comment>
<dbReference type="InterPro" id="IPR000873">
    <property type="entry name" value="AMP-dep_synth/lig_dom"/>
</dbReference>
<evidence type="ECO:0000259" key="3">
    <source>
        <dbReference type="Pfam" id="PF00501"/>
    </source>
</evidence>
<dbReference type="Proteomes" id="UP000076038">
    <property type="component" value="Chromosome"/>
</dbReference>
<dbReference type="GO" id="GO:0006631">
    <property type="term" value="P:fatty acid metabolic process"/>
    <property type="evidence" value="ECO:0007669"/>
    <property type="project" value="TreeGrafter"/>
</dbReference>
<dbReference type="PANTHER" id="PTHR43201">
    <property type="entry name" value="ACYL-COA SYNTHETASE"/>
    <property type="match status" value="1"/>
</dbReference>